<dbReference type="PANTHER" id="PTHR10629:SF50">
    <property type="entry name" value="DNA (CYTOSINE-5)-METHYLTRANSFERASE CMT3"/>
    <property type="match status" value="1"/>
</dbReference>
<reference evidence="9" key="1">
    <citation type="journal article" date="2019" name="Int. J. Syst. Evol. Microbiol.">
        <title>The Global Catalogue of Microorganisms (GCM) 10K type strain sequencing project: providing services to taxonomists for standard genome sequencing and annotation.</title>
        <authorList>
            <consortium name="The Broad Institute Genomics Platform"/>
            <consortium name="The Broad Institute Genome Sequencing Center for Infectious Disease"/>
            <person name="Wu L."/>
            <person name="Ma J."/>
        </authorList>
    </citation>
    <scope>NUCLEOTIDE SEQUENCE [LARGE SCALE GENOMIC DNA]</scope>
    <source>
        <strain evidence="9">FCH27</strain>
    </source>
</reference>
<keyword evidence="3 6" id="KW-0808">Transferase</keyword>
<evidence type="ECO:0000256" key="7">
    <source>
        <dbReference type="RuleBase" id="RU000416"/>
    </source>
</evidence>
<protein>
    <recommendedName>
        <fullName evidence="1">DNA (cytosine-5-)-methyltransferase</fullName>
        <ecNumber evidence="1">2.1.1.37</ecNumber>
    </recommendedName>
</protein>
<keyword evidence="5" id="KW-0680">Restriction system</keyword>
<evidence type="ECO:0000256" key="3">
    <source>
        <dbReference type="ARBA" id="ARBA00022679"/>
    </source>
</evidence>
<dbReference type="Proteomes" id="UP001596524">
    <property type="component" value="Unassembled WGS sequence"/>
</dbReference>
<evidence type="ECO:0000256" key="6">
    <source>
        <dbReference type="PROSITE-ProRule" id="PRU01016"/>
    </source>
</evidence>
<evidence type="ECO:0000256" key="5">
    <source>
        <dbReference type="ARBA" id="ARBA00022747"/>
    </source>
</evidence>
<dbReference type="RefSeq" id="WP_255888524.1">
    <property type="nucleotide sequence ID" value="NZ_JAFMZM010000001.1"/>
</dbReference>
<evidence type="ECO:0000256" key="4">
    <source>
        <dbReference type="ARBA" id="ARBA00022691"/>
    </source>
</evidence>
<evidence type="ECO:0000256" key="2">
    <source>
        <dbReference type="ARBA" id="ARBA00022603"/>
    </source>
</evidence>
<dbReference type="Pfam" id="PF00145">
    <property type="entry name" value="DNA_methylase"/>
    <property type="match status" value="1"/>
</dbReference>
<gene>
    <name evidence="8" type="ORF">ACFQO6_11790</name>
</gene>
<keyword evidence="9" id="KW-1185">Reference proteome</keyword>
<evidence type="ECO:0000313" key="8">
    <source>
        <dbReference type="EMBL" id="MFC7360955.1"/>
    </source>
</evidence>
<organism evidence="8 9">
    <name type="scientific">Nocardioides astragali</name>
    <dbReference type="NCBI Taxonomy" id="1776736"/>
    <lineage>
        <taxon>Bacteria</taxon>
        <taxon>Bacillati</taxon>
        <taxon>Actinomycetota</taxon>
        <taxon>Actinomycetes</taxon>
        <taxon>Propionibacteriales</taxon>
        <taxon>Nocardioidaceae</taxon>
        <taxon>Nocardioides</taxon>
    </lineage>
</organism>
<evidence type="ECO:0000313" key="9">
    <source>
        <dbReference type="Proteomes" id="UP001596524"/>
    </source>
</evidence>
<dbReference type="PROSITE" id="PS51679">
    <property type="entry name" value="SAM_MT_C5"/>
    <property type="match status" value="1"/>
</dbReference>
<comment type="caution">
    <text evidence="8">The sequence shown here is derived from an EMBL/GenBank/DDBJ whole genome shotgun (WGS) entry which is preliminary data.</text>
</comment>
<proteinExistence type="inferred from homology"/>
<dbReference type="GO" id="GO:0003886">
    <property type="term" value="F:DNA (cytosine-5-)-methyltransferase activity"/>
    <property type="evidence" value="ECO:0007669"/>
    <property type="project" value="UniProtKB-EC"/>
</dbReference>
<accession>A0ABW2N4N5</accession>
<dbReference type="InterPro" id="IPR001525">
    <property type="entry name" value="C5_MeTfrase"/>
</dbReference>
<keyword evidence="4 6" id="KW-0949">S-adenosyl-L-methionine</keyword>
<comment type="similarity">
    <text evidence="6 7">Belongs to the class I-like SAM-binding methyltransferase superfamily. C5-methyltransferase family.</text>
</comment>
<dbReference type="Gene3D" id="3.40.50.150">
    <property type="entry name" value="Vaccinia Virus protein VP39"/>
    <property type="match status" value="1"/>
</dbReference>
<name>A0ABW2N4N5_9ACTN</name>
<dbReference type="PRINTS" id="PR00105">
    <property type="entry name" value="C5METTRFRASE"/>
</dbReference>
<feature type="active site" evidence="6">
    <location>
        <position position="74"/>
    </location>
</feature>
<dbReference type="EC" id="2.1.1.37" evidence="1"/>
<dbReference type="InterPro" id="IPR029063">
    <property type="entry name" value="SAM-dependent_MTases_sf"/>
</dbReference>
<keyword evidence="2 6" id="KW-0489">Methyltransferase</keyword>
<dbReference type="GO" id="GO:0032259">
    <property type="term" value="P:methylation"/>
    <property type="evidence" value="ECO:0007669"/>
    <property type="project" value="UniProtKB-KW"/>
</dbReference>
<dbReference type="PANTHER" id="PTHR10629">
    <property type="entry name" value="CYTOSINE-SPECIFIC METHYLTRANSFERASE"/>
    <property type="match status" value="1"/>
</dbReference>
<dbReference type="SUPFAM" id="SSF53335">
    <property type="entry name" value="S-adenosyl-L-methionine-dependent methyltransferases"/>
    <property type="match status" value="1"/>
</dbReference>
<dbReference type="InterPro" id="IPR050390">
    <property type="entry name" value="C5-Methyltransferase"/>
</dbReference>
<evidence type="ECO:0000256" key="1">
    <source>
        <dbReference type="ARBA" id="ARBA00011975"/>
    </source>
</evidence>
<dbReference type="NCBIfam" id="TIGR00675">
    <property type="entry name" value="dcm"/>
    <property type="match status" value="1"/>
</dbReference>
<dbReference type="EMBL" id="JBHTCH010000014">
    <property type="protein sequence ID" value="MFC7360955.1"/>
    <property type="molecule type" value="Genomic_DNA"/>
</dbReference>
<sequence length="382" mass="41344">MTTRMTGVGLFAGIGGVEEGLRRSGASDAVLLVDNWTPSQQVLADRFPHADLQGDVAVLKSSPKVDVMTAGFPCTDLSQAGRTAGIGGKASGLVTHVFRLLESAQPTWLVFENVRNMLVLDGGKAMRYLVDSLEERGYRWAYRLVDSRSVGVAQRRQRVIMVASQTENPADVLLVDDAGEPGPDFYKGSSYGFYWTEGLRGLGWAHDAVPTLKGGSTVGIPSPPAIWVPDGPEGHKLVMPRIEEAEELQGFARGWTQAADLGRTNGPRWKLVGNAVTVGISEWLGRRLVSPSDHDAMDGVRVPGGKWPLAAWGGNGEVFESPVSMWPEQAPYKHLLETVDVSEGKPLSHRAAAGFKSRMERSTLRFDPQFRADVSEHVAATA</sequence>